<evidence type="ECO:0000256" key="1">
    <source>
        <dbReference type="SAM" id="MobiDB-lite"/>
    </source>
</evidence>
<dbReference type="SUPFAM" id="SSF46565">
    <property type="entry name" value="Chaperone J-domain"/>
    <property type="match status" value="1"/>
</dbReference>
<dbReference type="Proteomes" id="UP001497516">
    <property type="component" value="Chromosome 9"/>
</dbReference>
<dbReference type="PROSITE" id="PS00636">
    <property type="entry name" value="DNAJ_1"/>
    <property type="match status" value="1"/>
</dbReference>
<evidence type="ECO:0000313" key="4">
    <source>
        <dbReference type="Proteomes" id="UP001497516"/>
    </source>
</evidence>
<sequence>MAGDEDEHYTVLGLPSGEEGFQLSSEEIRRAYKRKAFELHPDKRPDDENAKQKFQKLQSSYQVLKDHTSRNQYNDRLRLKILQGRRRRSSSEPEKKKQKQQAHRSFPIVLLLLGLINRIVERISQP</sequence>
<name>A0AAV2GWA0_9ROSI</name>
<organism evidence="3 4">
    <name type="scientific">Linum trigynum</name>
    <dbReference type="NCBI Taxonomy" id="586398"/>
    <lineage>
        <taxon>Eukaryota</taxon>
        <taxon>Viridiplantae</taxon>
        <taxon>Streptophyta</taxon>
        <taxon>Embryophyta</taxon>
        <taxon>Tracheophyta</taxon>
        <taxon>Spermatophyta</taxon>
        <taxon>Magnoliopsida</taxon>
        <taxon>eudicotyledons</taxon>
        <taxon>Gunneridae</taxon>
        <taxon>Pentapetalae</taxon>
        <taxon>rosids</taxon>
        <taxon>fabids</taxon>
        <taxon>Malpighiales</taxon>
        <taxon>Linaceae</taxon>
        <taxon>Linum</taxon>
    </lineage>
</organism>
<dbReference type="PANTHER" id="PTHR45098:SF1">
    <property type="entry name" value="DNAJ DOMAIN CONTAINING PROTEIN, EXPRESSED"/>
    <property type="match status" value="1"/>
</dbReference>
<dbReference type="Gene3D" id="1.10.287.110">
    <property type="entry name" value="DnaJ domain"/>
    <property type="match status" value="1"/>
</dbReference>
<feature type="domain" description="J" evidence="2">
    <location>
        <begin position="7"/>
        <end position="77"/>
    </location>
</feature>
<evidence type="ECO:0000313" key="3">
    <source>
        <dbReference type="EMBL" id="CAL1415031.1"/>
    </source>
</evidence>
<dbReference type="Pfam" id="PF00226">
    <property type="entry name" value="DnaJ"/>
    <property type="match status" value="1"/>
</dbReference>
<dbReference type="InterPro" id="IPR018253">
    <property type="entry name" value="DnaJ_domain_CS"/>
</dbReference>
<feature type="region of interest" description="Disordered" evidence="1">
    <location>
        <begin position="1"/>
        <end position="22"/>
    </location>
</feature>
<dbReference type="EMBL" id="OZ034822">
    <property type="protein sequence ID" value="CAL1415031.1"/>
    <property type="molecule type" value="Genomic_DNA"/>
</dbReference>
<reference evidence="3 4" key="1">
    <citation type="submission" date="2024-04" db="EMBL/GenBank/DDBJ databases">
        <authorList>
            <person name="Fracassetti M."/>
        </authorList>
    </citation>
    <scope>NUCLEOTIDE SEQUENCE [LARGE SCALE GENOMIC DNA]</scope>
</reference>
<proteinExistence type="predicted"/>
<dbReference type="PANTHER" id="PTHR45098">
    <property type="entry name" value="DNAJ DOMAIN CONTAINING PROTEIN, EXPRESSED"/>
    <property type="match status" value="1"/>
</dbReference>
<gene>
    <name evidence="3" type="ORF">LTRI10_LOCUS54159</name>
</gene>
<accession>A0AAV2GWA0</accession>
<evidence type="ECO:0000259" key="2">
    <source>
        <dbReference type="PROSITE" id="PS50076"/>
    </source>
</evidence>
<dbReference type="InterPro" id="IPR036869">
    <property type="entry name" value="J_dom_sf"/>
</dbReference>
<dbReference type="CDD" id="cd06257">
    <property type="entry name" value="DnaJ"/>
    <property type="match status" value="1"/>
</dbReference>
<dbReference type="PROSITE" id="PS50076">
    <property type="entry name" value="DNAJ_2"/>
    <property type="match status" value="1"/>
</dbReference>
<dbReference type="InterPro" id="IPR001623">
    <property type="entry name" value="DnaJ_domain"/>
</dbReference>
<dbReference type="PRINTS" id="PR00625">
    <property type="entry name" value="JDOMAIN"/>
</dbReference>
<protein>
    <recommendedName>
        <fullName evidence="2">J domain-containing protein</fullName>
    </recommendedName>
</protein>
<dbReference type="SMART" id="SM00271">
    <property type="entry name" value="DnaJ"/>
    <property type="match status" value="1"/>
</dbReference>
<feature type="region of interest" description="Disordered" evidence="1">
    <location>
        <begin position="74"/>
        <end position="103"/>
    </location>
</feature>
<dbReference type="AlphaFoldDB" id="A0AAV2GWA0"/>
<keyword evidence="4" id="KW-1185">Reference proteome</keyword>